<dbReference type="Proteomes" id="UP001596500">
    <property type="component" value="Unassembled WGS sequence"/>
</dbReference>
<name>A0ABW2RP83_9BACL</name>
<dbReference type="EMBL" id="JBHTBW010000057">
    <property type="protein sequence ID" value="MFC7442596.1"/>
    <property type="molecule type" value="Genomic_DNA"/>
</dbReference>
<evidence type="ECO:0000313" key="1">
    <source>
        <dbReference type="EMBL" id="MFC7442596.1"/>
    </source>
</evidence>
<comment type="caution">
    <text evidence="1">The sequence shown here is derived from an EMBL/GenBank/DDBJ whole genome shotgun (WGS) entry which is preliminary data.</text>
</comment>
<accession>A0ABW2RP83</accession>
<protein>
    <submittedName>
        <fullName evidence="1">Uncharacterized protein</fullName>
    </submittedName>
</protein>
<organism evidence="1 2">
    <name type="scientific">Laceyella putida</name>
    <dbReference type="NCBI Taxonomy" id="110101"/>
    <lineage>
        <taxon>Bacteria</taxon>
        <taxon>Bacillati</taxon>
        <taxon>Bacillota</taxon>
        <taxon>Bacilli</taxon>
        <taxon>Bacillales</taxon>
        <taxon>Thermoactinomycetaceae</taxon>
        <taxon>Laceyella</taxon>
    </lineage>
</organism>
<keyword evidence="2" id="KW-1185">Reference proteome</keyword>
<evidence type="ECO:0000313" key="2">
    <source>
        <dbReference type="Proteomes" id="UP001596500"/>
    </source>
</evidence>
<sequence length="72" mass="8367">MSDANFMESQKESRDWTKVICYFEYSFKQKVATIHLHTEDGQMIPIQLLDSQTLNMQNGTTLILGKSYDIFS</sequence>
<reference evidence="2" key="1">
    <citation type="journal article" date="2019" name="Int. J. Syst. Evol. Microbiol.">
        <title>The Global Catalogue of Microorganisms (GCM) 10K type strain sequencing project: providing services to taxonomists for standard genome sequencing and annotation.</title>
        <authorList>
            <consortium name="The Broad Institute Genomics Platform"/>
            <consortium name="The Broad Institute Genome Sequencing Center for Infectious Disease"/>
            <person name="Wu L."/>
            <person name="Ma J."/>
        </authorList>
    </citation>
    <scope>NUCLEOTIDE SEQUENCE [LARGE SCALE GENOMIC DNA]</scope>
    <source>
        <strain evidence="2">CGMCC 1.12942</strain>
    </source>
</reference>
<gene>
    <name evidence="1" type="ORF">ACFQNG_16090</name>
</gene>
<proteinExistence type="predicted"/>
<dbReference type="RefSeq" id="WP_379866588.1">
    <property type="nucleotide sequence ID" value="NZ_JBHTBW010000057.1"/>
</dbReference>